<name>A0ABV3GZ09_9ACTN</name>
<sequence>MARLLLNTETGKRALLRAADSYLQLGLPFGDFLGVAATGDLRPAATAATELRSLLTDHFVPPPLGMQPLFDRWFAVQAPAQQVALLLTAMSNVDQMLDGDELPEFLAEAVQARGSAPVGATGTALADWWGAGLALAGLVTDGPPARLALTQFVSEVAYAHGRLLRAAQLDEFHWQRARTPVDLVDLYLAGLVAISVRVLRRARLPSWRVADDFAGLPPLALVSVTVGLQLAEEDGPPNWQRTHGPSRPGPSGRSADDRRRAGTRTEH</sequence>
<dbReference type="Proteomes" id="UP001552427">
    <property type="component" value="Unassembled WGS sequence"/>
</dbReference>
<evidence type="ECO:0000256" key="1">
    <source>
        <dbReference type="SAM" id="MobiDB-lite"/>
    </source>
</evidence>
<organism evidence="2 3">
    <name type="scientific">Nonomuraea bangladeshensis</name>
    <dbReference type="NCBI Taxonomy" id="404385"/>
    <lineage>
        <taxon>Bacteria</taxon>
        <taxon>Bacillati</taxon>
        <taxon>Actinomycetota</taxon>
        <taxon>Actinomycetes</taxon>
        <taxon>Streptosporangiales</taxon>
        <taxon>Streptosporangiaceae</taxon>
        <taxon>Nonomuraea</taxon>
    </lineage>
</organism>
<evidence type="ECO:0000313" key="2">
    <source>
        <dbReference type="EMBL" id="MEV4285502.1"/>
    </source>
</evidence>
<dbReference type="RefSeq" id="WP_364446121.1">
    <property type="nucleotide sequence ID" value="NZ_JBFARM010000002.1"/>
</dbReference>
<keyword evidence="3" id="KW-1185">Reference proteome</keyword>
<dbReference type="EMBL" id="JBFARM010000002">
    <property type="protein sequence ID" value="MEV4285502.1"/>
    <property type="molecule type" value="Genomic_DNA"/>
</dbReference>
<evidence type="ECO:0000313" key="3">
    <source>
        <dbReference type="Proteomes" id="UP001552427"/>
    </source>
</evidence>
<gene>
    <name evidence="2" type="ORF">AB0K40_08340</name>
</gene>
<proteinExistence type="predicted"/>
<reference evidence="2 3" key="1">
    <citation type="submission" date="2024-06" db="EMBL/GenBank/DDBJ databases">
        <title>The Natural Products Discovery Center: Release of the First 8490 Sequenced Strains for Exploring Actinobacteria Biosynthetic Diversity.</title>
        <authorList>
            <person name="Kalkreuter E."/>
            <person name="Kautsar S.A."/>
            <person name="Yang D."/>
            <person name="Bader C.D."/>
            <person name="Teijaro C.N."/>
            <person name="Fluegel L."/>
            <person name="Davis C.M."/>
            <person name="Simpson J.R."/>
            <person name="Lauterbach L."/>
            <person name="Steele A.D."/>
            <person name="Gui C."/>
            <person name="Meng S."/>
            <person name="Li G."/>
            <person name="Viehrig K."/>
            <person name="Ye F."/>
            <person name="Su P."/>
            <person name="Kiefer A.F."/>
            <person name="Nichols A."/>
            <person name="Cepeda A.J."/>
            <person name="Yan W."/>
            <person name="Fan B."/>
            <person name="Jiang Y."/>
            <person name="Adhikari A."/>
            <person name="Zheng C.-J."/>
            <person name="Schuster L."/>
            <person name="Cowan T.M."/>
            <person name="Smanski M.J."/>
            <person name="Chevrette M.G."/>
            <person name="De Carvalho L.P.S."/>
            <person name="Shen B."/>
        </authorList>
    </citation>
    <scope>NUCLEOTIDE SEQUENCE [LARGE SCALE GENOMIC DNA]</scope>
    <source>
        <strain evidence="2 3">NPDC049574</strain>
    </source>
</reference>
<feature type="compositionally biased region" description="Basic and acidic residues" evidence="1">
    <location>
        <begin position="254"/>
        <end position="267"/>
    </location>
</feature>
<accession>A0ABV3GZ09</accession>
<comment type="caution">
    <text evidence="2">The sequence shown here is derived from an EMBL/GenBank/DDBJ whole genome shotgun (WGS) entry which is preliminary data.</text>
</comment>
<feature type="region of interest" description="Disordered" evidence="1">
    <location>
        <begin position="233"/>
        <end position="267"/>
    </location>
</feature>
<protein>
    <submittedName>
        <fullName evidence="2">Uncharacterized protein</fullName>
    </submittedName>
</protein>